<dbReference type="GO" id="GO:1990281">
    <property type="term" value="C:efflux pump complex"/>
    <property type="evidence" value="ECO:0007669"/>
    <property type="project" value="TreeGrafter"/>
</dbReference>
<comment type="caution">
    <text evidence="7">The sequence shown here is derived from an EMBL/GenBank/DDBJ whole genome shotgun (WGS) entry which is preliminary data.</text>
</comment>
<dbReference type="GO" id="GO:0015562">
    <property type="term" value="F:efflux transmembrane transporter activity"/>
    <property type="evidence" value="ECO:0007669"/>
    <property type="project" value="InterPro"/>
</dbReference>
<comment type="subcellular location">
    <subcellularLocation>
        <location evidence="1">Cell outer membrane</location>
    </subcellularLocation>
</comment>
<dbReference type="PANTHER" id="PTHR30026:SF20">
    <property type="entry name" value="OUTER MEMBRANE PROTEIN TOLC"/>
    <property type="match status" value="1"/>
</dbReference>
<name>A0A644XI97_9ZZZZ</name>
<proteinExistence type="predicted"/>
<dbReference type="GO" id="GO:0015288">
    <property type="term" value="F:porin activity"/>
    <property type="evidence" value="ECO:0007669"/>
    <property type="project" value="TreeGrafter"/>
</dbReference>
<organism evidence="7">
    <name type="scientific">bioreactor metagenome</name>
    <dbReference type="NCBI Taxonomy" id="1076179"/>
    <lineage>
        <taxon>unclassified sequences</taxon>
        <taxon>metagenomes</taxon>
        <taxon>ecological metagenomes</taxon>
    </lineage>
</organism>
<dbReference type="PANTHER" id="PTHR30026">
    <property type="entry name" value="OUTER MEMBRANE PROTEIN TOLC"/>
    <property type="match status" value="1"/>
</dbReference>
<evidence type="ECO:0000256" key="5">
    <source>
        <dbReference type="ARBA" id="ARBA00023136"/>
    </source>
</evidence>
<evidence type="ECO:0000256" key="6">
    <source>
        <dbReference type="ARBA" id="ARBA00023237"/>
    </source>
</evidence>
<dbReference type="EMBL" id="VSSQ01002481">
    <property type="protein sequence ID" value="MPM15667.1"/>
    <property type="molecule type" value="Genomic_DNA"/>
</dbReference>
<evidence type="ECO:0000256" key="3">
    <source>
        <dbReference type="ARBA" id="ARBA00022452"/>
    </source>
</evidence>
<evidence type="ECO:0000256" key="4">
    <source>
        <dbReference type="ARBA" id="ARBA00022692"/>
    </source>
</evidence>
<keyword evidence="2" id="KW-0813">Transport</keyword>
<dbReference type="Pfam" id="PF02321">
    <property type="entry name" value="OEP"/>
    <property type="match status" value="2"/>
</dbReference>
<keyword evidence="5" id="KW-0472">Membrane</keyword>
<dbReference type="InterPro" id="IPR003423">
    <property type="entry name" value="OMP_efflux"/>
</dbReference>
<dbReference type="Gene3D" id="1.20.1600.10">
    <property type="entry name" value="Outer membrane efflux proteins (OEP)"/>
    <property type="match status" value="1"/>
</dbReference>
<evidence type="ECO:0008006" key="8">
    <source>
        <dbReference type="Google" id="ProtNLM"/>
    </source>
</evidence>
<evidence type="ECO:0000256" key="1">
    <source>
        <dbReference type="ARBA" id="ARBA00004442"/>
    </source>
</evidence>
<gene>
    <name evidence="7" type="ORF">SDC9_62038</name>
</gene>
<keyword evidence="3" id="KW-1134">Transmembrane beta strand</keyword>
<dbReference type="GO" id="GO:0009279">
    <property type="term" value="C:cell outer membrane"/>
    <property type="evidence" value="ECO:0007669"/>
    <property type="project" value="UniProtKB-SubCell"/>
</dbReference>
<dbReference type="SUPFAM" id="SSF56954">
    <property type="entry name" value="Outer membrane efflux proteins (OEP)"/>
    <property type="match status" value="1"/>
</dbReference>
<dbReference type="AlphaFoldDB" id="A0A644XI97"/>
<accession>A0A644XI97</accession>
<evidence type="ECO:0000256" key="2">
    <source>
        <dbReference type="ARBA" id="ARBA00022448"/>
    </source>
</evidence>
<keyword evidence="4" id="KW-0812">Transmembrane</keyword>
<sequence length="480" mass="54140">MRAKQLSIVLLMAWGGLCLSTAAAQDSDSLRIDLNTALEIALSENPNVKVADMEITKKEYARKSAYGALFPQFDLIGQYQRAIKRQTVYFDEGFGMGGGAIDPTKYTPEELKIMETVGKMFAPDPESAGEGIQMGRLNVYTAGLNVSMPLVVPSLWKNIQMSRVDIQLAMEKARSSRIDLTNQVKKSFYSLLLAQDSYDVFKKTYATDSLNLENIRDRFKQGVVAEYDVITADVRLKSLIPSILQSENMMKIAELQLKMLMGIDSEIPLKVVGSLDNYRKAMFDTIIPADTSLLNNSDIKQFDLQADMAKKGYEMQKSQFAPTLVSSFNYMYMSQNNDFKFSTYRWDPYSMLGVTLSIPLFNGGQRYHNMKQSEIQLYQLKEQRKDVERGLKLSIKNNWDLMAKSMEQVVASESAVEQARKGYQITQKRYETGMGTIVEVNAAALAITNAELQYRNAIYDYLAAKADLEKTLGYDIQATN</sequence>
<evidence type="ECO:0000313" key="7">
    <source>
        <dbReference type="EMBL" id="MPM15667.1"/>
    </source>
</evidence>
<reference evidence="7" key="1">
    <citation type="submission" date="2019-08" db="EMBL/GenBank/DDBJ databases">
        <authorList>
            <person name="Kucharzyk K."/>
            <person name="Murdoch R.W."/>
            <person name="Higgins S."/>
            <person name="Loffler F."/>
        </authorList>
    </citation>
    <scope>NUCLEOTIDE SEQUENCE</scope>
</reference>
<keyword evidence="6" id="KW-0998">Cell outer membrane</keyword>
<dbReference type="InterPro" id="IPR051906">
    <property type="entry name" value="TolC-like"/>
</dbReference>
<protein>
    <recommendedName>
        <fullName evidence="8">Outer membrane protein TolC</fullName>
    </recommendedName>
</protein>